<accession>A0A2C9WGK7</accession>
<gene>
    <name evidence="1" type="ORF">MANES_02G145800</name>
</gene>
<dbReference type="EMBL" id="CM004388">
    <property type="protein sequence ID" value="OAY58052.1"/>
    <property type="molecule type" value="Genomic_DNA"/>
</dbReference>
<sequence length="54" mass="5807">MGDPKEKICEESADDLLVMLSALLRGILLGSATQFPVIIVKVKTASSLMEEVCL</sequence>
<organism evidence="1">
    <name type="scientific">Manihot esculenta</name>
    <name type="common">Cassava</name>
    <name type="synonym">Jatropha manihot</name>
    <dbReference type="NCBI Taxonomy" id="3983"/>
    <lineage>
        <taxon>Eukaryota</taxon>
        <taxon>Viridiplantae</taxon>
        <taxon>Streptophyta</taxon>
        <taxon>Embryophyta</taxon>
        <taxon>Tracheophyta</taxon>
        <taxon>Spermatophyta</taxon>
        <taxon>Magnoliopsida</taxon>
        <taxon>eudicotyledons</taxon>
        <taxon>Gunneridae</taxon>
        <taxon>Pentapetalae</taxon>
        <taxon>rosids</taxon>
        <taxon>fabids</taxon>
        <taxon>Malpighiales</taxon>
        <taxon>Euphorbiaceae</taxon>
        <taxon>Crotonoideae</taxon>
        <taxon>Manihoteae</taxon>
        <taxon>Manihot</taxon>
    </lineage>
</organism>
<name>A0A2C9WGK7_MANES</name>
<protein>
    <submittedName>
        <fullName evidence="1">Uncharacterized protein</fullName>
    </submittedName>
</protein>
<reference evidence="1" key="1">
    <citation type="submission" date="2016-02" db="EMBL/GenBank/DDBJ databases">
        <title>WGS assembly of Manihot esculenta.</title>
        <authorList>
            <person name="Bredeson J.V."/>
            <person name="Prochnik S.E."/>
            <person name="Lyons J.B."/>
            <person name="Schmutz J."/>
            <person name="Grimwood J."/>
            <person name="Vrebalov J."/>
            <person name="Bart R.S."/>
            <person name="Amuge T."/>
            <person name="Ferguson M.E."/>
            <person name="Green R."/>
            <person name="Putnam N."/>
            <person name="Stites J."/>
            <person name="Rounsley S."/>
            <person name="Rokhsar D.S."/>
        </authorList>
    </citation>
    <scope>NUCLEOTIDE SEQUENCE [LARGE SCALE GENOMIC DNA]</scope>
    <source>
        <tissue evidence="1">Leaf</tissue>
    </source>
</reference>
<proteinExistence type="predicted"/>
<evidence type="ECO:0000313" key="1">
    <source>
        <dbReference type="EMBL" id="OAY58052.1"/>
    </source>
</evidence>
<dbReference type="AlphaFoldDB" id="A0A2C9WGK7"/>